<dbReference type="InterPro" id="IPR000533">
    <property type="entry name" value="Tropomyosin"/>
</dbReference>
<dbReference type="Gene3D" id="1.20.5.340">
    <property type="match status" value="1"/>
</dbReference>
<feature type="coiled-coil region" evidence="3">
    <location>
        <begin position="1"/>
        <end position="63"/>
    </location>
</feature>
<keyword evidence="2 3" id="KW-0175">Coiled coil</keyword>
<evidence type="ECO:0000256" key="2">
    <source>
        <dbReference type="ARBA" id="ARBA00023054"/>
    </source>
</evidence>
<proteinExistence type="inferred from homology"/>
<evidence type="ECO:0000313" key="5">
    <source>
        <dbReference type="Proteomes" id="UP000075809"/>
    </source>
</evidence>
<dbReference type="PRINTS" id="PR00194">
    <property type="entry name" value="TROPOMYOSIN"/>
</dbReference>
<feature type="coiled-coil region" evidence="3">
    <location>
        <begin position="113"/>
        <end position="245"/>
    </location>
</feature>
<gene>
    <name evidence="4" type="ORF">ALC60_00553</name>
</gene>
<protein>
    <submittedName>
        <fullName evidence="4">Tropomyosin-2</fullName>
    </submittedName>
</protein>
<organism evidence="4 5">
    <name type="scientific">Mycetomoellerius zeteki</name>
    <dbReference type="NCBI Taxonomy" id="64791"/>
    <lineage>
        <taxon>Eukaryota</taxon>
        <taxon>Metazoa</taxon>
        <taxon>Ecdysozoa</taxon>
        <taxon>Arthropoda</taxon>
        <taxon>Hexapoda</taxon>
        <taxon>Insecta</taxon>
        <taxon>Pterygota</taxon>
        <taxon>Neoptera</taxon>
        <taxon>Endopterygota</taxon>
        <taxon>Hymenoptera</taxon>
        <taxon>Apocrita</taxon>
        <taxon>Aculeata</taxon>
        <taxon>Formicoidea</taxon>
        <taxon>Formicidae</taxon>
        <taxon>Myrmicinae</taxon>
        <taxon>Mycetomoellerius</taxon>
    </lineage>
</organism>
<dbReference type="STRING" id="64791.A0A151XIH8"/>
<dbReference type="Proteomes" id="UP000075809">
    <property type="component" value="Unassembled WGS sequence"/>
</dbReference>
<dbReference type="FunFam" id="1.20.5.170:FF:000001">
    <property type="entry name" value="Tropomyosin alpha-1 chain isoform 1"/>
    <property type="match status" value="1"/>
</dbReference>
<dbReference type="AlphaFoldDB" id="A0A151XIH8"/>
<sequence>MNAIKKRLQMLKLEKDLAMDKADLCDQQAKEANRREEKLRDEVRELAKKLVQMEHDLEVSKAQLIKSNRNLEIKERIYIVTQSELAVFNRKMQQCMQNLEKSGERRLSAQVKLAQAMETAEDAKRICKVLENRSKQDEERMDQLMAQLKEARLIAEDADTKSDEISRKLAFVEDELEAAEERVKSSEAKILEREDELFIVGNIFKSLEVSEEKANQRVEEFKAQLKELKVRLKAAEKRAIIAEKTVKIFTKEMDKREDYLLKEKEKYKYICDDLDSTFSELTGY</sequence>
<dbReference type="FunFam" id="1.20.5.340:FF:000001">
    <property type="entry name" value="Tropomyosin alpha-1 chain isoform 2"/>
    <property type="match status" value="1"/>
</dbReference>
<dbReference type="OrthoDB" id="128924at2759"/>
<evidence type="ECO:0000256" key="1">
    <source>
        <dbReference type="ARBA" id="ARBA00009036"/>
    </source>
</evidence>
<dbReference type="KEGG" id="mzt:108724771"/>
<accession>A0A151XIH8</accession>
<dbReference type="Gene3D" id="1.20.5.170">
    <property type="match status" value="2"/>
</dbReference>
<dbReference type="SUPFAM" id="SSF57997">
    <property type="entry name" value="Tropomyosin"/>
    <property type="match status" value="1"/>
</dbReference>
<dbReference type="Pfam" id="PF00261">
    <property type="entry name" value="Tropomyosin"/>
    <property type="match status" value="1"/>
</dbReference>
<reference evidence="4 5" key="1">
    <citation type="submission" date="2015-09" db="EMBL/GenBank/DDBJ databases">
        <title>Trachymyrmex zeteki WGS genome.</title>
        <authorList>
            <person name="Nygaard S."/>
            <person name="Hu H."/>
            <person name="Boomsma J."/>
            <person name="Zhang G."/>
        </authorList>
    </citation>
    <scope>NUCLEOTIDE SEQUENCE [LARGE SCALE GENOMIC DNA]</scope>
    <source>
        <strain evidence="4">Tzet28-1</strain>
        <tissue evidence="4">Whole body</tissue>
    </source>
</reference>
<dbReference type="PANTHER" id="PTHR19269">
    <property type="entry name" value="TROPOMYOSIN"/>
    <property type="match status" value="1"/>
</dbReference>
<dbReference type="EMBL" id="KQ982080">
    <property type="protein sequence ID" value="KYQ60147.1"/>
    <property type="molecule type" value="Genomic_DNA"/>
</dbReference>
<comment type="similarity">
    <text evidence="1">Belongs to the tropomyosin family.</text>
</comment>
<evidence type="ECO:0000256" key="3">
    <source>
        <dbReference type="SAM" id="Coils"/>
    </source>
</evidence>
<evidence type="ECO:0000313" key="4">
    <source>
        <dbReference type="EMBL" id="KYQ60147.1"/>
    </source>
</evidence>
<name>A0A151XIH8_9HYME</name>
<keyword evidence="5" id="KW-1185">Reference proteome</keyword>